<name>A0A2Z4GDP1_9BACT</name>
<organism evidence="2 3">
    <name type="scientific">Arcticibacterium luteifluviistationis</name>
    <dbReference type="NCBI Taxonomy" id="1784714"/>
    <lineage>
        <taxon>Bacteria</taxon>
        <taxon>Pseudomonadati</taxon>
        <taxon>Bacteroidota</taxon>
        <taxon>Cytophagia</taxon>
        <taxon>Cytophagales</taxon>
        <taxon>Leadbetterellaceae</taxon>
        <taxon>Arcticibacterium</taxon>
    </lineage>
</organism>
<dbReference type="RefSeq" id="WP_111372798.1">
    <property type="nucleotide sequence ID" value="NZ_CP029480.1"/>
</dbReference>
<dbReference type="AlphaFoldDB" id="A0A2Z4GDP1"/>
<evidence type="ECO:0000259" key="1">
    <source>
        <dbReference type="Pfam" id="PF01261"/>
    </source>
</evidence>
<evidence type="ECO:0000313" key="3">
    <source>
        <dbReference type="Proteomes" id="UP000249873"/>
    </source>
</evidence>
<dbReference type="InterPro" id="IPR013022">
    <property type="entry name" value="Xyl_isomerase-like_TIM-brl"/>
</dbReference>
<dbReference type="PANTHER" id="PTHR12110">
    <property type="entry name" value="HYDROXYPYRUVATE ISOMERASE"/>
    <property type="match status" value="1"/>
</dbReference>
<feature type="domain" description="Xylose isomerase-like TIM barrel" evidence="1">
    <location>
        <begin position="44"/>
        <end position="284"/>
    </location>
</feature>
<accession>A0A2Z4GDP1</accession>
<dbReference type="InterPro" id="IPR036237">
    <property type="entry name" value="Xyl_isomerase-like_sf"/>
</dbReference>
<gene>
    <name evidence="2" type="ORF">DJ013_15175</name>
</gene>
<protein>
    <submittedName>
        <fullName evidence="2">Xylose isomerase</fullName>
    </submittedName>
</protein>
<keyword evidence="2" id="KW-0413">Isomerase</keyword>
<dbReference type="OrthoDB" id="3185623at2"/>
<reference evidence="2 3" key="1">
    <citation type="submission" date="2018-05" db="EMBL/GenBank/DDBJ databases">
        <title>Complete genome sequence of Arcticibacterium luteifluviistationis SM1504T, a cytophagaceae bacterium isolated from Arctic surface seawater.</title>
        <authorList>
            <person name="Li Y."/>
            <person name="Qin Q.-L."/>
        </authorList>
    </citation>
    <scope>NUCLEOTIDE SEQUENCE [LARGE SCALE GENOMIC DNA]</scope>
    <source>
        <strain evidence="2 3">SM1504</strain>
    </source>
</reference>
<sequence length="293" mass="33459">MNLNRRLFLATVLSGFVQMSFKKGRKLCFSTLGCPDWTWEEIINNAEKYGYKGIEIRGIGAEIDILKSPVFSKAMLKESKRRAEDSGIEIVNINPSSKLHETDVQKRKANIDEVKNYVDLAVELDCPFVRVFPDKFAFKNDKQKSLNLISEGLQEVNEYANGSGVKVLLDCHGDLVLSNDIKQVMNEQPANSSGIIWDYFNMHYQTEESAATMVKALKPYIEFVQIKDGSFTNRTTHEYFLPGQGQVPIDKVLKELDKIKYKGFISLEWEKRWHPELPNLEKALPVFSKVVNA</sequence>
<dbReference type="Gene3D" id="3.20.20.150">
    <property type="entry name" value="Divalent-metal-dependent TIM barrel enzymes"/>
    <property type="match status" value="1"/>
</dbReference>
<dbReference type="Proteomes" id="UP000249873">
    <property type="component" value="Chromosome"/>
</dbReference>
<keyword evidence="3" id="KW-1185">Reference proteome</keyword>
<proteinExistence type="predicted"/>
<dbReference type="GO" id="GO:0016853">
    <property type="term" value="F:isomerase activity"/>
    <property type="evidence" value="ECO:0007669"/>
    <property type="project" value="UniProtKB-KW"/>
</dbReference>
<dbReference type="PANTHER" id="PTHR12110:SF21">
    <property type="entry name" value="XYLOSE ISOMERASE-LIKE TIM BARREL DOMAIN-CONTAINING PROTEIN"/>
    <property type="match status" value="1"/>
</dbReference>
<dbReference type="Pfam" id="PF01261">
    <property type="entry name" value="AP_endonuc_2"/>
    <property type="match status" value="1"/>
</dbReference>
<dbReference type="InterPro" id="IPR050312">
    <property type="entry name" value="IolE/XylAMocC-like"/>
</dbReference>
<dbReference type="SUPFAM" id="SSF51658">
    <property type="entry name" value="Xylose isomerase-like"/>
    <property type="match status" value="1"/>
</dbReference>
<dbReference type="EMBL" id="CP029480">
    <property type="protein sequence ID" value="AWV99429.1"/>
    <property type="molecule type" value="Genomic_DNA"/>
</dbReference>
<dbReference type="KEGG" id="als:DJ013_15175"/>
<evidence type="ECO:0000313" key="2">
    <source>
        <dbReference type="EMBL" id="AWV99429.1"/>
    </source>
</evidence>